<accession>A0A0V0RK86</accession>
<organism evidence="1 2">
    <name type="scientific">Trichinella nelsoni</name>
    <dbReference type="NCBI Taxonomy" id="6336"/>
    <lineage>
        <taxon>Eukaryota</taxon>
        <taxon>Metazoa</taxon>
        <taxon>Ecdysozoa</taxon>
        <taxon>Nematoda</taxon>
        <taxon>Enoplea</taxon>
        <taxon>Dorylaimia</taxon>
        <taxon>Trichinellida</taxon>
        <taxon>Trichinellidae</taxon>
        <taxon>Trichinella</taxon>
    </lineage>
</organism>
<dbReference type="EMBL" id="JYDL01000149">
    <property type="protein sequence ID" value="KRX14832.1"/>
    <property type="molecule type" value="Genomic_DNA"/>
</dbReference>
<reference evidence="1 2" key="1">
    <citation type="submission" date="2015-01" db="EMBL/GenBank/DDBJ databases">
        <title>Evolution of Trichinella species and genotypes.</title>
        <authorList>
            <person name="Korhonen P.K."/>
            <person name="Edoardo P."/>
            <person name="Giuseppe L.R."/>
            <person name="Gasser R.B."/>
        </authorList>
    </citation>
    <scope>NUCLEOTIDE SEQUENCE [LARGE SCALE GENOMIC DNA]</scope>
    <source>
        <strain evidence="1">ISS37</strain>
    </source>
</reference>
<proteinExistence type="predicted"/>
<comment type="caution">
    <text evidence="1">The sequence shown here is derived from an EMBL/GenBank/DDBJ whole genome shotgun (WGS) entry which is preliminary data.</text>
</comment>
<dbReference type="Proteomes" id="UP000054630">
    <property type="component" value="Unassembled WGS sequence"/>
</dbReference>
<protein>
    <submittedName>
        <fullName evidence="1">Uncharacterized protein</fullName>
    </submittedName>
</protein>
<sequence length="113" mass="12906">MCNFFETQLECVIFDERCTFELIATKCPHPWYFPHSFEIFTSKFSSSNGTLLCVEQQSRSAFSSSLQYHLQFQIPVPSFLCSLIELPSLASFLSWVTETSSPVPCNIYPMNGL</sequence>
<evidence type="ECO:0000313" key="1">
    <source>
        <dbReference type="EMBL" id="KRX14832.1"/>
    </source>
</evidence>
<dbReference type="AlphaFoldDB" id="A0A0V0RK86"/>
<name>A0A0V0RK86_9BILA</name>
<gene>
    <name evidence="1" type="ORF">T07_4331</name>
</gene>
<evidence type="ECO:0000313" key="2">
    <source>
        <dbReference type="Proteomes" id="UP000054630"/>
    </source>
</evidence>
<keyword evidence="2" id="KW-1185">Reference proteome</keyword>